<evidence type="ECO:0000256" key="5">
    <source>
        <dbReference type="ARBA" id="ARBA00023163"/>
    </source>
</evidence>
<dbReference type="InterPro" id="IPR057649">
    <property type="entry name" value="PUB62-63_C"/>
</dbReference>
<dbReference type="PANTHER" id="PTHR13286">
    <property type="entry name" value="SAP30"/>
    <property type="match status" value="1"/>
</dbReference>
<dbReference type="GO" id="GO:0006355">
    <property type="term" value="P:regulation of DNA-templated transcription"/>
    <property type="evidence" value="ECO:0007669"/>
    <property type="project" value="TreeGrafter"/>
</dbReference>
<evidence type="ECO:0000313" key="9">
    <source>
        <dbReference type="EMBL" id="SZX63302.1"/>
    </source>
</evidence>
<comment type="subcellular location">
    <subcellularLocation>
        <location evidence="1">Nucleus</location>
    </subcellularLocation>
</comment>
<dbReference type="AlphaFoldDB" id="A0A383VEY8"/>
<dbReference type="GO" id="GO:0003712">
    <property type="term" value="F:transcription coregulator activity"/>
    <property type="evidence" value="ECO:0007669"/>
    <property type="project" value="TreeGrafter"/>
</dbReference>
<dbReference type="Pfam" id="PF13867">
    <property type="entry name" value="SAP30_Sin3_bdg"/>
    <property type="match status" value="1"/>
</dbReference>
<keyword evidence="5" id="KW-0804">Transcription</keyword>
<dbReference type="GO" id="GO:0000118">
    <property type="term" value="C:histone deacetylase complex"/>
    <property type="evidence" value="ECO:0007669"/>
    <property type="project" value="TreeGrafter"/>
</dbReference>
<feature type="domain" description="PUB 62/63 C-terminal" evidence="8">
    <location>
        <begin position="26"/>
        <end position="74"/>
    </location>
</feature>
<keyword evidence="6" id="KW-0539">Nucleus</keyword>
<dbReference type="InterPro" id="IPR025718">
    <property type="entry name" value="SAP30_Sin3-bd"/>
</dbReference>
<evidence type="ECO:0000256" key="2">
    <source>
        <dbReference type="ARBA" id="ARBA00006283"/>
    </source>
</evidence>
<evidence type="ECO:0000259" key="8">
    <source>
        <dbReference type="Pfam" id="PF23112"/>
    </source>
</evidence>
<accession>A0A383VEY8</accession>
<evidence type="ECO:0000256" key="4">
    <source>
        <dbReference type="ARBA" id="ARBA00023015"/>
    </source>
</evidence>
<sequence>MKAPLCGESSPSSASSDEVAILPRQTKVIVIGNNRTKRALIGQTAVVKKAVGLGGWHFLVLANGEEVKLQRNALSVVEYGPEDVQDDSSEEMTEAREPQIEILTRPRVRRPPKALSPVPDIFKPSIFKSSSGHFTASTLVDLAKLEVVSLMRYRRVFALAGVGPAAAPEELLQAVSRHFAEQVVEEVQVLTDFRCALKRRSRKQQLMQQQYPNHYGCLQDTSDHRAAAAAAAARPLFLGPKVLSHPARQQQQQRVQLPHPRALVLDQAMGSDSFGQQQQQQLISSRY</sequence>
<evidence type="ECO:0000256" key="1">
    <source>
        <dbReference type="ARBA" id="ARBA00004123"/>
    </source>
</evidence>
<proteinExistence type="inferred from homology"/>
<dbReference type="InterPro" id="IPR024145">
    <property type="entry name" value="His_deAcase_SAP30/SAP30L"/>
</dbReference>
<evidence type="ECO:0000259" key="7">
    <source>
        <dbReference type="Pfam" id="PF13867"/>
    </source>
</evidence>
<evidence type="ECO:0000256" key="6">
    <source>
        <dbReference type="ARBA" id="ARBA00023242"/>
    </source>
</evidence>
<evidence type="ECO:0000256" key="3">
    <source>
        <dbReference type="ARBA" id="ARBA00022491"/>
    </source>
</evidence>
<organism evidence="9 10">
    <name type="scientific">Tetradesmus obliquus</name>
    <name type="common">Green alga</name>
    <name type="synonym">Acutodesmus obliquus</name>
    <dbReference type="NCBI Taxonomy" id="3088"/>
    <lineage>
        <taxon>Eukaryota</taxon>
        <taxon>Viridiplantae</taxon>
        <taxon>Chlorophyta</taxon>
        <taxon>core chlorophytes</taxon>
        <taxon>Chlorophyceae</taxon>
        <taxon>CS clade</taxon>
        <taxon>Sphaeropleales</taxon>
        <taxon>Scenedesmaceae</taxon>
        <taxon>Tetradesmus</taxon>
    </lineage>
</organism>
<keyword evidence="10" id="KW-1185">Reference proteome</keyword>
<reference evidence="9 10" key="1">
    <citation type="submission" date="2016-10" db="EMBL/GenBank/DDBJ databases">
        <authorList>
            <person name="Cai Z."/>
        </authorList>
    </citation>
    <scope>NUCLEOTIDE SEQUENCE [LARGE SCALE GENOMIC DNA]</scope>
</reference>
<name>A0A383VEY8_TETOB</name>
<keyword evidence="3" id="KW-0678">Repressor</keyword>
<protein>
    <submittedName>
        <fullName evidence="9">Uncharacterized protein</fullName>
    </submittedName>
</protein>
<comment type="similarity">
    <text evidence="2">Belongs to the SAP30 family.</text>
</comment>
<gene>
    <name evidence="9" type="ORF">BQ4739_LOCUS3862</name>
</gene>
<dbReference type="Proteomes" id="UP000256970">
    <property type="component" value="Unassembled WGS sequence"/>
</dbReference>
<keyword evidence="4" id="KW-0805">Transcription regulation</keyword>
<dbReference type="Gene3D" id="6.10.160.20">
    <property type="match status" value="1"/>
</dbReference>
<evidence type="ECO:0000313" key="10">
    <source>
        <dbReference type="Proteomes" id="UP000256970"/>
    </source>
</evidence>
<feature type="domain" description="Histone deacetylase complex subunit SAP30 Sin3 binding" evidence="7">
    <location>
        <begin position="145"/>
        <end position="198"/>
    </location>
</feature>
<dbReference type="PANTHER" id="PTHR13286:SF6">
    <property type="entry name" value="HISTONE DEACETYLASE COMPLEX SUBUNIT SAP30L-RELATED"/>
    <property type="match status" value="1"/>
</dbReference>
<dbReference type="Pfam" id="PF23112">
    <property type="entry name" value="PUB62-63_C"/>
    <property type="match status" value="1"/>
</dbReference>
<dbReference type="InterPro" id="IPR038291">
    <property type="entry name" value="SAP30_C_sf"/>
</dbReference>
<dbReference type="EMBL" id="FNXT01000303">
    <property type="protein sequence ID" value="SZX63302.1"/>
    <property type="molecule type" value="Genomic_DNA"/>
</dbReference>